<comment type="caution">
    <text evidence="1">The sequence shown here is derived from an EMBL/GenBank/DDBJ whole genome shotgun (WGS) entry which is preliminary data.</text>
</comment>
<protein>
    <submittedName>
        <fullName evidence="1">Uncharacterized protein</fullName>
    </submittedName>
</protein>
<dbReference type="Proteomes" id="UP000030428">
    <property type="component" value="Unassembled WGS sequence"/>
</dbReference>
<proteinExistence type="predicted"/>
<dbReference type="AlphaFoldDB" id="A0A4E0R0Q5"/>
<gene>
    <name evidence="1" type="ORF">PN36_19440</name>
</gene>
<dbReference type="EMBL" id="JSZA02000080">
    <property type="protein sequence ID" value="TGO02772.1"/>
    <property type="molecule type" value="Genomic_DNA"/>
</dbReference>
<accession>A0A4E0R0Q5</accession>
<sequence length="154" mass="17731">MQNQLFVENEKLTKEYQRYFNEPATIGYYGTQSELSPKEKWYYLVLEKTGKKILLGATAASISIRIEDMYFVQSWDFLKPYASLAKLEREVNRSQKRLDLIKQISMIKTWGRGVIAKIATNLGRKIGAIRSMLSVLTKEGLLVRIQRGQYAVAS</sequence>
<keyword evidence="2" id="KW-1185">Reference proteome</keyword>
<organism evidence="1 2">
    <name type="scientific">Candidatus Thiomargarita nelsonii</name>
    <dbReference type="NCBI Taxonomy" id="1003181"/>
    <lineage>
        <taxon>Bacteria</taxon>
        <taxon>Pseudomonadati</taxon>
        <taxon>Pseudomonadota</taxon>
        <taxon>Gammaproteobacteria</taxon>
        <taxon>Thiotrichales</taxon>
        <taxon>Thiotrichaceae</taxon>
        <taxon>Thiomargarita</taxon>
    </lineage>
</organism>
<reference evidence="1 2" key="1">
    <citation type="journal article" date="2016" name="Front. Microbiol.">
        <title>Single-Cell (Meta-)Genomics of a Dimorphic Candidatus Thiomargarita nelsonii Reveals Genomic Plasticity.</title>
        <authorList>
            <person name="Flood B.E."/>
            <person name="Fliss P."/>
            <person name="Jones D.S."/>
            <person name="Dick G.J."/>
            <person name="Jain S."/>
            <person name="Kaster A.K."/>
            <person name="Winkel M."/>
            <person name="Mussmann M."/>
            <person name="Bailey J."/>
        </authorList>
    </citation>
    <scope>NUCLEOTIDE SEQUENCE [LARGE SCALE GENOMIC DNA]</scope>
    <source>
        <strain evidence="1">Hydrate Ridge</strain>
    </source>
</reference>
<evidence type="ECO:0000313" key="2">
    <source>
        <dbReference type="Proteomes" id="UP000030428"/>
    </source>
</evidence>
<name>A0A4E0R0Q5_9GAMM</name>
<evidence type="ECO:0000313" key="1">
    <source>
        <dbReference type="EMBL" id="TGO02772.1"/>
    </source>
</evidence>